<evidence type="ECO:0000256" key="1">
    <source>
        <dbReference type="SAM" id="SignalP"/>
    </source>
</evidence>
<protein>
    <submittedName>
        <fullName evidence="2">Uncharacterized protein</fullName>
    </submittedName>
</protein>
<organism evidence="2 3">
    <name type="scientific">Diabrotica balteata</name>
    <name type="common">Banded cucumber beetle</name>
    <dbReference type="NCBI Taxonomy" id="107213"/>
    <lineage>
        <taxon>Eukaryota</taxon>
        <taxon>Metazoa</taxon>
        <taxon>Ecdysozoa</taxon>
        <taxon>Arthropoda</taxon>
        <taxon>Hexapoda</taxon>
        <taxon>Insecta</taxon>
        <taxon>Pterygota</taxon>
        <taxon>Neoptera</taxon>
        <taxon>Endopterygota</taxon>
        <taxon>Coleoptera</taxon>
        <taxon>Polyphaga</taxon>
        <taxon>Cucujiformia</taxon>
        <taxon>Chrysomeloidea</taxon>
        <taxon>Chrysomelidae</taxon>
        <taxon>Galerucinae</taxon>
        <taxon>Diabroticina</taxon>
        <taxon>Diabroticites</taxon>
        <taxon>Diabrotica</taxon>
    </lineage>
</organism>
<dbReference type="SUPFAM" id="SSF47565">
    <property type="entry name" value="Insect pheromone/odorant-binding proteins"/>
    <property type="match status" value="2"/>
</dbReference>
<dbReference type="EMBL" id="OU898281">
    <property type="protein sequence ID" value="CAG9836713.1"/>
    <property type="molecule type" value="Genomic_DNA"/>
</dbReference>
<dbReference type="Proteomes" id="UP001153709">
    <property type="component" value="Chromosome 6"/>
</dbReference>
<sequence length="285" mass="33807">MKIFIVLSLFVVAALANYGDSSYGGNPHEGRYHGRRHYFKNFFLSKHEKSLLHRIHLECLEETSCELEYLEDPFQYDDYEPLADYMLCLSKKYGFIGRRGQLKFENLRYKLGMICGDEDPEFYINTCAVPFDYPWRHPLICGNASYGDDIYEEGPFEGRHHGIKHYFKNFLLPRHEKSYLHSIHLECQRESSCELEYLQNPFQYMDYEPLGNYMLCMSKRYGFMGRHGHLNFENLRHKLGMICGSEDPEIYIDTCAVPYYNPVRTAINLWNCLDHHGFHFLKECF</sequence>
<feature type="signal peptide" evidence="1">
    <location>
        <begin position="1"/>
        <end position="16"/>
    </location>
</feature>
<dbReference type="InterPro" id="IPR036728">
    <property type="entry name" value="PBP_GOBP_sf"/>
</dbReference>
<accession>A0A9N9T908</accession>
<proteinExistence type="predicted"/>
<dbReference type="Gene3D" id="1.10.238.20">
    <property type="entry name" value="Pheromone/general odorant binding protein domain"/>
    <property type="match status" value="2"/>
</dbReference>
<dbReference type="AlphaFoldDB" id="A0A9N9T908"/>
<dbReference type="InterPro" id="IPR006170">
    <property type="entry name" value="PBP/GOBP"/>
</dbReference>
<reference evidence="2" key="1">
    <citation type="submission" date="2022-01" db="EMBL/GenBank/DDBJ databases">
        <authorList>
            <person name="King R."/>
        </authorList>
    </citation>
    <scope>NUCLEOTIDE SEQUENCE</scope>
</reference>
<feature type="chain" id="PRO_5040232716" evidence="1">
    <location>
        <begin position="17"/>
        <end position="285"/>
    </location>
</feature>
<evidence type="ECO:0000313" key="3">
    <source>
        <dbReference type="Proteomes" id="UP001153709"/>
    </source>
</evidence>
<dbReference type="Pfam" id="PF01395">
    <property type="entry name" value="PBP_GOBP"/>
    <property type="match status" value="2"/>
</dbReference>
<gene>
    <name evidence="2" type="ORF">DIABBA_LOCUS9780</name>
</gene>
<keyword evidence="3" id="KW-1185">Reference proteome</keyword>
<name>A0A9N9T908_DIABA</name>
<keyword evidence="1" id="KW-0732">Signal</keyword>
<dbReference type="GO" id="GO:0005549">
    <property type="term" value="F:odorant binding"/>
    <property type="evidence" value="ECO:0007669"/>
    <property type="project" value="InterPro"/>
</dbReference>
<evidence type="ECO:0000313" key="2">
    <source>
        <dbReference type="EMBL" id="CAG9836713.1"/>
    </source>
</evidence>